<accession>A0AB39MJZ3</accession>
<dbReference type="RefSeq" id="WP_369191587.1">
    <property type="nucleotide sequence ID" value="NZ_CP163431.1"/>
</dbReference>
<proteinExistence type="predicted"/>
<reference evidence="1" key="1">
    <citation type="submission" date="2024-07" db="EMBL/GenBank/DDBJ databases">
        <authorList>
            <person name="Yu S.T."/>
        </authorList>
    </citation>
    <scope>NUCLEOTIDE SEQUENCE</scope>
    <source>
        <strain evidence="1">R08</strain>
    </source>
</reference>
<evidence type="ECO:0008006" key="2">
    <source>
        <dbReference type="Google" id="ProtNLM"/>
    </source>
</evidence>
<gene>
    <name evidence="1" type="ORF">AB5J58_43880</name>
</gene>
<name>A0AB39MJZ3_9ACTN</name>
<evidence type="ECO:0000313" key="1">
    <source>
        <dbReference type="EMBL" id="XDQ06706.1"/>
    </source>
</evidence>
<sequence length="688" mass="73697">MGERLYGMDPLFDGLVPGLVGLDRNGGRHPRVATPGGTPVIELVGGRCSGRTSLLAALSADYAPLVPLVRADLAVPGFGDPFLAGLPDARPDGSHLTDLLYLLSYKLGLRVRRSVQRLRFPRLSLGLLVVTAWRADETSMAGTTVSPQDLRRAERRLRDVISRNGDGQGERRARLAEWIQALERDLPAGASGLGPLEGAGRAALRTAAPRLLPPQVNRGALRWWDDHLRHEQGDAVQKLFGFVRDFRRPGGDRLPLEASLIAAFLADITHHYGPLRRRNEVPPPLILLDNTHAPLGARLLGPLRRDGAAKDVMGPVVVAARLGDAKAHRALRQVADPPAALGQLADGVLRLGLPELERGDIGRVLGDADRPPYLPLLIDRFAGGRAGSSRTLAGAADAVAPDRAPDAHPAASLLDAVGADDGGSTVDRLLAVLLPEPAQRSRLALLASALDVAAARRLWSGLHPEDPLDGRVEKALELLEGVCWAPVSWPGTDGSVPFVADPALRLLLLHRLRTRTAPEGWREIHQHLRSGYAPDGGAGSVPAAYLHHTLALGLTDEVVRSLHHRLAHSTPAAWLAAVNIVCAAPHPPAGFEAVPVDGPCGGCGQDAPAARDEVVHRAVARLLEALWEQSDPLNAPCPDRIDQVESALRTLYEHEPTDTFRQALRHWSARLREGVQAPHLTVPEGGAR</sequence>
<organism evidence="1">
    <name type="scientific">Streptomyces sp. R08</name>
    <dbReference type="NCBI Taxonomy" id="3238624"/>
    <lineage>
        <taxon>Bacteria</taxon>
        <taxon>Bacillati</taxon>
        <taxon>Actinomycetota</taxon>
        <taxon>Actinomycetes</taxon>
        <taxon>Kitasatosporales</taxon>
        <taxon>Streptomycetaceae</taxon>
        <taxon>Streptomyces</taxon>
    </lineage>
</organism>
<dbReference type="AlphaFoldDB" id="A0AB39MJZ3"/>
<protein>
    <recommendedName>
        <fullName evidence="2">ATP-binding protein</fullName>
    </recommendedName>
</protein>
<dbReference type="EMBL" id="CP163431">
    <property type="protein sequence ID" value="XDQ06706.1"/>
    <property type="molecule type" value="Genomic_DNA"/>
</dbReference>